<evidence type="ECO:0000313" key="3">
    <source>
        <dbReference type="Proteomes" id="UP000820669"/>
    </source>
</evidence>
<comment type="caution">
    <text evidence="2">The sequence shown here is derived from an EMBL/GenBank/DDBJ whole genome shotgun (WGS) entry which is preliminary data.</text>
</comment>
<comment type="similarity">
    <text evidence="1">Belongs to the asp23 family.</text>
</comment>
<protein>
    <submittedName>
        <fullName evidence="2">Asp23/Gls24 family envelope stress response protein</fullName>
    </submittedName>
</protein>
<dbReference type="PANTHER" id="PTHR34297">
    <property type="entry name" value="HYPOTHETICAL CYTOSOLIC PROTEIN-RELATED"/>
    <property type="match status" value="1"/>
</dbReference>
<name>A0ABX1S7J0_9PSEU</name>
<reference evidence="2 3" key="1">
    <citation type="submission" date="2020-04" db="EMBL/GenBank/DDBJ databases">
        <authorList>
            <person name="Klaysubun C."/>
            <person name="Duangmal K."/>
            <person name="Lipun K."/>
        </authorList>
    </citation>
    <scope>NUCLEOTIDE SEQUENCE [LARGE SCALE GENOMIC DNA]</scope>
    <source>
        <strain evidence="2 3">K10HN5</strain>
    </source>
</reference>
<sequence>MVNEGAGAGPDGVRFHVGDAVVARVAAQRAREVPGVVALRADLAQALLGLAGSVLGPDRVRPATDGVTATVQGDRAEVALTIVTRLGHNCRDLARAVQQEVAEAVASYTGLDAEVRVTIADVRLD</sequence>
<organism evidence="2 3">
    <name type="scientific">Pseudonocardia acidicola</name>
    <dbReference type="NCBI Taxonomy" id="2724939"/>
    <lineage>
        <taxon>Bacteria</taxon>
        <taxon>Bacillati</taxon>
        <taxon>Actinomycetota</taxon>
        <taxon>Actinomycetes</taxon>
        <taxon>Pseudonocardiales</taxon>
        <taxon>Pseudonocardiaceae</taxon>
        <taxon>Pseudonocardia</taxon>
    </lineage>
</organism>
<dbReference type="EMBL" id="JAAXLA010000006">
    <property type="protein sequence ID" value="NMH96772.1"/>
    <property type="molecule type" value="Genomic_DNA"/>
</dbReference>
<evidence type="ECO:0000313" key="2">
    <source>
        <dbReference type="EMBL" id="NMH96772.1"/>
    </source>
</evidence>
<evidence type="ECO:0000256" key="1">
    <source>
        <dbReference type="ARBA" id="ARBA00005721"/>
    </source>
</evidence>
<dbReference type="InterPro" id="IPR005531">
    <property type="entry name" value="Asp23"/>
</dbReference>
<proteinExistence type="inferred from homology"/>
<dbReference type="RefSeq" id="WP_169380147.1">
    <property type="nucleotide sequence ID" value="NZ_JAAXLA010000006.1"/>
</dbReference>
<keyword evidence="3" id="KW-1185">Reference proteome</keyword>
<dbReference type="Proteomes" id="UP000820669">
    <property type="component" value="Unassembled WGS sequence"/>
</dbReference>
<dbReference type="Pfam" id="PF03780">
    <property type="entry name" value="Asp23"/>
    <property type="match status" value="1"/>
</dbReference>
<gene>
    <name evidence="2" type="ORF">HF526_05495</name>
</gene>
<accession>A0ABX1S7J0</accession>
<dbReference type="PANTHER" id="PTHR34297:SF3">
    <property type="entry name" value="ALKALINE SHOCK PROTEIN 23"/>
    <property type="match status" value="1"/>
</dbReference>